<accession>A0A5C3FYK1</accession>
<evidence type="ECO:0000313" key="2">
    <source>
        <dbReference type="EMBL" id="SPO49302.1"/>
    </source>
</evidence>
<organism evidence="2 3">
    <name type="scientific">Pseudozyma antarctica</name>
    <name type="common">Yeast</name>
    <name type="synonym">Candida antarctica</name>
    <dbReference type="NCBI Taxonomy" id="84753"/>
    <lineage>
        <taxon>Eukaryota</taxon>
        <taxon>Fungi</taxon>
        <taxon>Dikarya</taxon>
        <taxon>Basidiomycota</taxon>
        <taxon>Ustilaginomycotina</taxon>
        <taxon>Ustilaginomycetes</taxon>
        <taxon>Ustilaginales</taxon>
        <taxon>Ustilaginaceae</taxon>
        <taxon>Moesziomyces</taxon>
    </lineage>
</organism>
<evidence type="ECO:0000256" key="1">
    <source>
        <dbReference type="SAM" id="MobiDB-lite"/>
    </source>
</evidence>
<reference evidence="2" key="1">
    <citation type="submission" date="2018-03" db="EMBL/GenBank/DDBJ databases">
        <authorList>
            <person name="Guldener U."/>
        </authorList>
    </citation>
    <scope>NUCLEOTIDE SEQUENCE [LARGE SCALE GENOMIC DNA]</scope>
    <source>
        <strain evidence="2">ATCC34888</strain>
    </source>
</reference>
<sequence>MARLRWRSANGLTDASPAQKGFGRFLAASFFGKELETGILVPSRHSIRAIRQAKRLKNQTSPRRTSSQIGPREEGVSATCSQILQCALGLSYDELGGHASWFCKAALMEIALRHRSTVSGSIDQGSKRDAARTEGVEPGNATIEHQLLADIVRHILNASRRRFQRHVHLGKERGGGGGGGGRSSNARPFRWILNLHQEFTCVLALNLQPAICLRALEGTRNYVSRSLVGSRRTNPPTFEECGLEALGRCRFSKLRSAPGMLVRPQVRKKDRPIYESTAASQIPGLAVSVHDIVSEDCRRQANRRGRTLDGQWQHALYSKLQRNGSGWVSLVRAPYHEPA</sequence>
<keyword evidence="3" id="KW-1185">Reference proteome</keyword>
<dbReference type="EMBL" id="OOIQ01000026">
    <property type="protein sequence ID" value="SPO49302.1"/>
    <property type="molecule type" value="Genomic_DNA"/>
</dbReference>
<feature type="region of interest" description="Disordered" evidence="1">
    <location>
        <begin position="52"/>
        <end position="72"/>
    </location>
</feature>
<name>A0A5C3FYK1_PSEA2</name>
<protein>
    <submittedName>
        <fullName evidence="2">Uncharacterized protein</fullName>
    </submittedName>
</protein>
<gene>
    <name evidence="2" type="ORF">PSANT_06993</name>
</gene>
<dbReference type="Proteomes" id="UP000325008">
    <property type="component" value="Unassembled WGS sequence"/>
</dbReference>
<proteinExistence type="predicted"/>
<evidence type="ECO:0000313" key="3">
    <source>
        <dbReference type="Proteomes" id="UP000325008"/>
    </source>
</evidence>
<feature type="compositionally biased region" description="Polar residues" evidence="1">
    <location>
        <begin position="58"/>
        <end position="69"/>
    </location>
</feature>
<dbReference type="OrthoDB" id="10669372at2759"/>
<comment type="caution">
    <text evidence="2">The sequence shown here is derived from an EMBL/GenBank/DDBJ whole genome shotgun (WGS) entry which is preliminary data.</text>
</comment>
<dbReference type="AlphaFoldDB" id="A0A5C3FYK1"/>